<dbReference type="EMBL" id="JAVREN010000006">
    <property type="protein sequence ID" value="MDT0306600.1"/>
    <property type="molecule type" value="Genomic_DNA"/>
</dbReference>
<dbReference type="Pfam" id="PF21686">
    <property type="entry name" value="LigD_Prim-Pol"/>
    <property type="match status" value="1"/>
</dbReference>
<dbReference type="RefSeq" id="WP_311629526.1">
    <property type="nucleotide sequence ID" value="NZ_JAVREN010000006.1"/>
</dbReference>
<dbReference type="PANTHER" id="PTHR42705:SF2">
    <property type="entry name" value="BIFUNCTIONAL NON-HOMOLOGOUS END JOINING PROTEIN LIGD"/>
    <property type="match status" value="1"/>
</dbReference>
<name>A0ABU2L4Z1_9ACTN</name>
<sequence length="328" mass="36092">MSSAQGTRTQGKRGAAGRRPEVRVSGRSVPLSNPGKEMFPEDDITKAELVDYYRAVARPMLAHLRGRPVAMERYPDGYRGRSFYHKAVPAHFPGWVHRETVPKQGGTVEMAVCDDAATLAYLANQACLTPHAWLSRAGHLGCPDRMVLDLDPPSATDDGDPFELVRWAAGECAGLLTGLGLHPAAMTTGSRGVHVVVPLDGGADFDEVRDFARRAAGLLARRHPGRLTTEIRKNRRGARLYLDVQRNAYAQTAVAPYAVRARPHAPVATPLRWEELTEEGVGPRDFTLRTVPGRLAEHGDPWSGLHRKRRSLRAARGRLDALEREEGR</sequence>
<evidence type="ECO:0000259" key="2">
    <source>
        <dbReference type="Pfam" id="PF21686"/>
    </source>
</evidence>
<gene>
    <name evidence="3" type="primary">ligD</name>
    <name evidence="3" type="ORF">RM780_06445</name>
</gene>
<feature type="domain" description="DNA ligase D polymerase" evidence="2">
    <location>
        <begin position="45"/>
        <end position="302"/>
    </location>
</feature>
<dbReference type="EC" id="6.5.1.1" evidence="3"/>
<keyword evidence="3" id="KW-0436">Ligase</keyword>
<evidence type="ECO:0000313" key="4">
    <source>
        <dbReference type="Proteomes" id="UP001183388"/>
    </source>
</evidence>
<comment type="caution">
    <text evidence="3">The sequence shown here is derived from an EMBL/GenBank/DDBJ whole genome shotgun (WGS) entry which is preliminary data.</text>
</comment>
<accession>A0ABU2L4Z1</accession>
<dbReference type="GO" id="GO:0003910">
    <property type="term" value="F:DNA ligase (ATP) activity"/>
    <property type="evidence" value="ECO:0007669"/>
    <property type="project" value="UniProtKB-EC"/>
</dbReference>
<evidence type="ECO:0000256" key="1">
    <source>
        <dbReference type="SAM" id="MobiDB-lite"/>
    </source>
</evidence>
<dbReference type="InterPro" id="IPR052171">
    <property type="entry name" value="NHEJ_LigD"/>
</dbReference>
<proteinExistence type="predicted"/>
<dbReference type="InterPro" id="IPR014145">
    <property type="entry name" value="LigD_pol_dom"/>
</dbReference>
<dbReference type="CDD" id="cd04861">
    <property type="entry name" value="LigD_Pol_like"/>
    <property type="match status" value="1"/>
</dbReference>
<dbReference type="Gene3D" id="3.90.920.10">
    <property type="entry name" value="DNA primase, PRIM domain"/>
    <property type="match status" value="1"/>
</dbReference>
<protein>
    <submittedName>
        <fullName evidence="3">Non-homologous end-joining DNA ligase</fullName>
        <ecNumber evidence="3">6.5.1.1</ecNumber>
    </submittedName>
</protein>
<feature type="region of interest" description="Disordered" evidence="1">
    <location>
        <begin position="1"/>
        <end position="38"/>
    </location>
</feature>
<reference evidence="4" key="1">
    <citation type="submission" date="2023-07" db="EMBL/GenBank/DDBJ databases">
        <title>30 novel species of actinomycetes from the DSMZ collection.</title>
        <authorList>
            <person name="Nouioui I."/>
        </authorList>
    </citation>
    <scope>NUCLEOTIDE SEQUENCE [LARGE SCALE GENOMIC DNA]</scope>
    <source>
        <strain evidence="4">DSM 44917</strain>
    </source>
</reference>
<dbReference type="NCBIfam" id="TIGR02778">
    <property type="entry name" value="ligD_pol"/>
    <property type="match status" value="1"/>
</dbReference>
<organism evidence="3 4">
    <name type="scientific">Streptomyces boetiae</name>
    <dbReference type="NCBI Taxonomy" id="3075541"/>
    <lineage>
        <taxon>Bacteria</taxon>
        <taxon>Bacillati</taxon>
        <taxon>Actinomycetota</taxon>
        <taxon>Actinomycetes</taxon>
        <taxon>Kitasatosporales</taxon>
        <taxon>Streptomycetaceae</taxon>
        <taxon>Streptomyces</taxon>
    </lineage>
</organism>
<dbReference type="PANTHER" id="PTHR42705">
    <property type="entry name" value="BIFUNCTIONAL NON-HOMOLOGOUS END JOINING PROTEIN LIGD"/>
    <property type="match status" value="1"/>
</dbReference>
<evidence type="ECO:0000313" key="3">
    <source>
        <dbReference type="EMBL" id="MDT0306600.1"/>
    </source>
</evidence>
<dbReference type="Proteomes" id="UP001183388">
    <property type="component" value="Unassembled WGS sequence"/>
</dbReference>
<keyword evidence="4" id="KW-1185">Reference proteome</keyword>